<evidence type="ECO:0000313" key="6">
    <source>
        <dbReference type="EMBL" id="TGY35386.1"/>
    </source>
</evidence>
<feature type="compositionally biased region" description="Basic and acidic residues" evidence="4">
    <location>
        <begin position="30"/>
        <end position="40"/>
    </location>
</feature>
<dbReference type="InterPro" id="IPR021136">
    <property type="entry name" value="Flagellar_hook_control-like_C"/>
</dbReference>
<feature type="region of interest" description="Disordered" evidence="4">
    <location>
        <begin position="1"/>
        <end position="121"/>
    </location>
</feature>
<proteinExistence type="inferred from homology"/>
<dbReference type="CDD" id="cd17470">
    <property type="entry name" value="T3SS_Flik_C"/>
    <property type="match status" value="1"/>
</dbReference>
<keyword evidence="6" id="KW-0969">Cilium</keyword>
<comment type="caution">
    <text evidence="6">The sequence shown here is derived from an EMBL/GenBank/DDBJ whole genome shotgun (WGS) entry which is preliminary data.</text>
</comment>
<dbReference type="RefSeq" id="WP_136004068.1">
    <property type="nucleotide sequence ID" value="NZ_SRYW01000004.1"/>
</dbReference>
<dbReference type="Gene3D" id="3.30.750.140">
    <property type="match status" value="1"/>
</dbReference>
<feature type="compositionally biased region" description="Low complexity" evidence="4">
    <location>
        <begin position="89"/>
        <end position="104"/>
    </location>
</feature>
<comment type="similarity">
    <text evidence="2">Belongs to the FliK family.</text>
</comment>
<sequence length="375" mass="37277">MTPASVLGGSPATATAGKSGGTPRSGTGDGDARRDFDTLLKNDAGSAKRVGASDGKPAPATPTADDGRGTGADRPTRGSRETPPPTDGDTASEATASTPSTPDAQDSIDPADTAPWPPFGLAGLALAGVEPQPSVPPPTTTATTTLPGAVVAPAAATGAPTGPLAVPADAGTGPAALLLPVDAEPTPDAELLKTVTDAITAAGDGADAPPTPLLHALNAAAELKTSAPAAPFTGAPTATPHLGGDDFEDAVSARIGWLADQKIGHAHIRITPDDLGPIDVRLHLDGDKVHASFTSAHADVRHALESSLPRLREMLNEQGFQLGNADVGQQQTAQDGKAGDGRSGLAGDDGEPSLADATVSPAQLMRQRGLVDAYA</sequence>
<evidence type="ECO:0000256" key="1">
    <source>
        <dbReference type="ARBA" id="ARBA00003944"/>
    </source>
</evidence>
<dbReference type="GO" id="GO:0044780">
    <property type="term" value="P:bacterial-type flagellum assembly"/>
    <property type="evidence" value="ECO:0007669"/>
    <property type="project" value="InterPro"/>
</dbReference>
<dbReference type="PANTHER" id="PTHR37533:SF2">
    <property type="entry name" value="FLAGELLAR HOOK-LENGTH CONTROL PROTEIN"/>
    <property type="match status" value="1"/>
</dbReference>
<evidence type="ECO:0000313" key="7">
    <source>
        <dbReference type="Proteomes" id="UP000306631"/>
    </source>
</evidence>
<dbReference type="Proteomes" id="UP000306631">
    <property type="component" value="Unassembled WGS sequence"/>
</dbReference>
<keyword evidence="6" id="KW-0966">Cell projection</keyword>
<feature type="region of interest" description="Disordered" evidence="4">
    <location>
        <begin position="326"/>
        <end position="361"/>
    </location>
</feature>
<dbReference type="AlphaFoldDB" id="A0A4S2D2K2"/>
<evidence type="ECO:0000256" key="4">
    <source>
        <dbReference type="SAM" id="MobiDB-lite"/>
    </source>
</evidence>
<dbReference type="PANTHER" id="PTHR37533">
    <property type="entry name" value="FLAGELLAR HOOK-LENGTH CONTROL PROTEIN"/>
    <property type="match status" value="1"/>
</dbReference>
<organism evidence="6 7">
    <name type="scientific">Stenotrophomonas maltophilia</name>
    <name type="common">Pseudomonas maltophilia</name>
    <name type="synonym">Xanthomonas maltophilia</name>
    <dbReference type="NCBI Taxonomy" id="40324"/>
    <lineage>
        <taxon>Bacteria</taxon>
        <taxon>Pseudomonadati</taxon>
        <taxon>Pseudomonadota</taxon>
        <taxon>Gammaproteobacteria</taxon>
        <taxon>Lysobacterales</taxon>
        <taxon>Lysobacteraceae</taxon>
        <taxon>Stenotrophomonas</taxon>
        <taxon>Stenotrophomonas maltophilia group</taxon>
    </lineage>
</organism>
<dbReference type="InterPro" id="IPR038610">
    <property type="entry name" value="FliK-like_C_sf"/>
</dbReference>
<name>A0A4S2D2K2_STEMA</name>
<dbReference type="InterPro" id="IPR001635">
    <property type="entry name" value="Flag_hook_Flik"/>
</dbReference>
<dbReference type="EMBL" id="SRYW01000004">
    <property type="protein sequence ID" value="TGY35386.1"/>
    <property type="molecule type" value="Genomic_DNA"/>
</dbReference>
<keyword evidence="6" id="KW-0282">Flagellum</keyword>
<evidence type="ECO:0000256" key="3">
    <source>
        <dbReference type="ARBA" id="ARBA00022795"/>
    </source>
</evidence>
<dbReference type="GO" id="GO:0009424">
    <property type="term" value="C:bacterial-type flagellum hook"/>
    <property type="evidence" value="ECO:0007669"/>
    <property type="project" value="InterPro"/>
</dbReference>
<dbReference type="Pfam" id="PF02120">
    <property type="entry name" value="Flg_hook"/>
    <property type="match status" value="1"/>
</dbReference>
<protein>
    <submittedName>
        <fullName evidence="6">Flagellar hook-length control protein FliK</fullName>
    </submittedName>
</protein>
<reference evidence="6 7" key="1">
    <citation type="submission" date="2019-04" db="EMBL/GenBank/DDBJ databases">
        <title>Microbes associate with the intestines of laboratory mice.</title>
        <authorList>
            <person name="Navarre W."/>
            <person name="Wong E."/>
            <person name="Huang K."/>
            <person name="Tropini C."/>
            <person name="Ng K."/>
            <person name="Yu B."/>
        </authorList>
    </citation>
    <scope>NUCLEOTIDE SEQUENCE [LARGE SCALE GENOMIC DNA]</scope>
    <source>
        <strain evidence="6 7">NM62_B4-13</strain>
    </source>
</reference>
<feature type="domain" description="Flagellar hook-length control protein-like C-terminal" evidence="5">
    <location>
        <begin position="254"/>
        <end position="334"/>
    </location>
</feature>
<evidence type="ECO:0000259" key="5">
    <source>
        <dbReference type="Pfam" id="PF02120"/>
    </source>
</evidence>
<gene>
    <name evidence="6" type="ORF">E5352_06635</name>
</gene>
<dbReference type="OrthoDB" id="1792985at2"/>
<dbReference type="PRINTS" id="PR01007">
    <property type="entry name" value="FLGHOOKFLIK"/>
</dbReference>
<keyword evidence="3" id="KW-1005">Bacterial flagellum biogenesis</keyword>
<accession>A0A4S2D2K2</accession>
<comment type="function">
    <text evidence="1">Controls the length of the flagellar hook.</text>
</comment>
<dbReference type="InterPro" id="IPR052563">
    <property type="entry name" value="FliK"/>
</dbReference>
<evidence type="ECO:0000256" key="2">
    <source>
        <dbReference type="ARBA" id="ARBA00009149"/>
    </source>
</evidence>